<evidence type="ECO:0000313" key="2">
    <source>
        <dbReference type="Proteomes" id="UP001054837"/>
    </source>
</evidence>
<protein>
    <submittedName>
        <fullName evidence="1">Uncharacterized protein</fullName>
    </submittedName>
</protein>
<dbReference type="AlphaFoldDB" id="A0AAV4UJN5"/>
<evidence type="ECO:0000313" key="1">
    <source>
        <dbReference type="EMBL" id="GIY58061.1"/>
    </source>
</evidence>
<sequence>MDFEVSTLITKVVRSLRIIKIETEKGISNRKVDPTMTVITHNLQSGNTKSNSSADFKPECGTVAYGMFWWLRNNFQPLIEMVFLRSYNTYTGMMEK</sequence>
<reference evidence="1 2" key="1">
    <citation type="submission" date="2021-06" db="EMBL/GenBank/DDBJ databases">
        <title>Caerostris darwini draft genome.</title>
        <authorList>
            <person name="Kono N."/>
            <person name="Arakawa K."/>
        </authorList>
    </citation>
    <scope>NUCLEOTIDE SEQUENCE [LARGE SCALE GENOMIC DNA]</scope>
</reference>
<proteinExistence type="predicted"/>
<accession>A0AAV4UJN5</accession>
<name>A0AAV4UJN5_9ARAC</name>
<dbReference type="Proteomes" id="UP001054837">
    <property type="component" value="Unassembled WGS sequence"/>
</dbReference>
<gene>
    <name evidence="1" type="ORF">CDAR_74261</name>
</gene>
<keyword evidence="2" id="KW-1185">Reference proteome</keyword>
<organism evidence="1 2">
    <name type="scientific">Caerostris darwini</name>
    <dbReference type="NCBI Taxonomy" id="1538125"/>
    <lineage>
        <taxon>Eukaryota</taxon>
        <taxon>Metazoa</taxon>
        <taxon>Ecdysozoa</taxon>
        <taxon>Arthropoda</taxon>
        <taxon>Chelicerata</taxon>
        <taxon>Arachnida</taxon>
        <taxon>Araneae</taxon>
        <taxon>Araneomorphae</taxon>
        <taxon>Entelegynae</taxon>
        <taxon>Araneoidea</taxon>
        <taxon>Araneidae</taxon>
        <taxon>Caerostris</taxon>
    </lineage>
</organism>
<comment type="caution">
    <text evidence="1">The sequence shown here is derived from an EMBL/GenBank/DDBJ whole genome shotgun (WGS) entry which is preliminary data.</text>
</comment>
<dbReference type="EMBL" id="BPLQ01011454">
    <property type="protein sequence ID" value="GIY58061.1"/>
    <property type="molecule type" value="Genomic_DNA"/>
</dbReference>